<dbReference type="PANTHER" id="PTHR28026">
    <property type="entry name" value="DUF962 DOMAIN PROTEIN (AFU_ORTHOLOGUE AFUA_8G05310)"/>
    <property type="match status" value="1"/>
</dbReference>
<dbReference type="PANTHER" id="PTHR28026:SF9">
    <property type="entry name" value="2-HYDROXY-PALMITIC ACID DIOXYGENASE MPO1"/>
    <property type="match status" value="1"/>
</dbReference>
<feature type="transmembrane region" description="Helical" evidence="1">
    <location>
        <begin position="102"/>
        <end position="120"/>
    </location>
</feature>
<dbReference type="InterPro" id="IPR009305">
    <property type="entry name" value="Mpo1-like"/>
</dbReference>
<dbReference type="Proteomes" id="UP000678545">
    <property type="component" value="Unassembled WGS sequence"/>
</dbReference>
<sequence>MTTVQESDPITSSTKEREVDRLLHHYAESHRNPINEKIHFLCVPTIMWTVLGLIWAIHPWAAFGGALLALVYYFSLSFNFAIGMALMASIMLAILQSIPPAYVLPSAGIVFVVAWIFQFIGHKIEGKKPSFFEDVRYLLIGPLFVLSFLYRRLHIRY</sequence>
<gene>
    <name evidence="2" type="ORF">KDM90_03230</name>
</gene>
<comment type="caution">
    <text evidence="2">The sequence shown here is derived from an EMBL/GenBank/DDBJ whole genome shotgun (WGS) entry which is preliminary data.</text>
</comment>
<dbReference type="GO" id="GO:0046521">
    <property type="term" value="P:sphingoid catabolic process"/>
    <property type="evidence" value="ECO:0007669"/>
    <property type="project" value="TreeGrafter"/>
</dbReference>
<feature type="transmembrane region" description="Helical" evidence="1">
    <location>
        <begin position="38"/>
        <end position="58"/>
    </location>
</feature>
<dbReference type="EMBL" id="JAGSPJ010000001">
    <property type="protein sequence ID" value="MBR7799000.1"/>
    <property type="molecule type" value="Genomic_DNA"/>
</dbReference>
<protein>
    <submittedName>
        <fullName evidence="2">DUF962 domain-containing protein</fullName>
    </submittedName>
</protein>
<organism evidence="2 3">
    <name type="scientific">Undibacterium fentianense</name>
    <dbReference type="NCBI Taxonomy" id="2828728"/>
    <lineage>
        <taxon>Bacteria</taxon>
        <taxon>Pseudomonadati</taxon>
        <taxon>Pseudomonadota</taxon>
        <taxon>Betaproteobacteria</taxon>
        <taxon>Burkholderiales</taxon>
        <taxon>Oxalobacteraceae</taxon>
        <taxon>Undibacterium</taxon>
    </lineage>
</organism>
<keyword evidence="1" id="KW-1133">Transmembrane helix</keyword>
<dbReference type="Pfam" id="PF06127">
    <property type="entry name" value="Mpo1-like"/>
    <property type="match status" value="1"/>
</dbReference>
<proteinExistence type="predicted"/>
<name>A0A941DYB6_9BURK</name>
<evidence type="ECO:0000256" key="1">
    <source>
        <dbReference type="SAM" id="Phobius"/>
    </source>
</evidence>
<evidence type="ECO:0000313" key="2">
    <source>
        <dbReference type="EMBL" id="MBR7799000.1"/>
    </source>
</evidence>
<reference evidence="2" key="1">
    <citation type="submission" date="2021-04" db="EMBL/GenBank/DDBJ databases">
        <title>novel species isolated from subtropical streams in China.</title>
        <authorList>
            <person name="Lu H."/>
        </authorList>
    </citation>
    <scope>NUCLEOTIDE SEQUENCE</scope>
    <source>
        <strain evidence="2">FT137W</strain>
    </source>
</reference>
<evidence type="ECO:0000313" key="3">
    <source>
        <dbReference type="Proteomes" id="UP000678545"/>
    </source>
</evidence>
<feature type="transmembrane region" description="Helical" evidence="1">
    <location>
        <begin position="70"/>
        <end position="95"/>
    </location>
</feature>
<keyword evidence="1" id="KW-0812">Transmembrane</keyword>
<accession>A0A941DYB6</accession>
<keyword evidence="1" id="KW-0472">Membrane</keyword>
<keyword evidence="3" id="KW-1185">Reference proteome</keyword>
<dbReference type="AlphaFoldDB" id="A0A941DYB6"/>
<feature type="transmembrane region" description="Helical" evidence="1">
    <location>
        <begin position="135"/>
        <end position="153"/>
    </location>
</feature>
<dbReference type="RefSeq" id="WP_212674113.1">
    <property type="nucleotide sequence ID" value="NZ_JAGSPJ010000001.1"/>
</dbReference>
<dbReference type="GO" id="GO:0016020">
    <property type="term" value="C:membrane"/>
    <property type="evidence" value="ECO:0007669"/>
    <property type="project" value="GOC"/>
</dbReference>